<dbReference type="Gene3D" id="3.50.70.20">
    <property type="entry name" value="Cytochrome P460"/>
    <property type="match status" value="1"/>
</dbReference>
<evidence type="ECO:0000259" key="1">
    <source>
        <dbReference type="Pfam" id="PF16694"/>
    </source>
</evidence>
<dbReference type="CDD" id="cd20751">
    <property type="entry name" value="cyt_P460_Ne-like"/>
    <property type="match status" value="1"/>
</dbReference>
<dbReference type="InterPro" id="IPR038142">
    <property type="entry name" value="Cytochrome_P460_sp"/>
</dbReference>
<dbReference type="Proteomes" id="UP000779809">
    <property type="component" value="Unassembled WGS sequence"/>
</dbReference>
<organism evidence="2 3">
    <name type="scientific">Candidatus Korobacter versatilis</name>
    <dbReference type="NCBI Taxonomy" id="658062"/>
    <lineage>
        <taxon>Bacteria</taxon>
        <taxon>Pseudomonadati</taxon>
        <taxon>Acidobacteriota</taxon>
        <taxon>Terriglobia</taxon>
        <taxon>Terriglobales</taxon>
        <taxon>Candidatus Korobacteraceae</taxon>
        <taxon>Candidatus Korobacter</taxon>
    </lineage>
</organism>
<sequence>MTRATGLALILLGIAGLVWQPVQHASPAENTPHYTADGKLILPANYRDWNYLSSGLGMTYAKSGPDDHPMFTNVYAAPEAYHAFLKTGQWPDGTMLVMEMYSSGTEGSINKGGYYQLASMGGVEAHVKDSSRPGDLWKFYGFEEDGKPAEARGNNNPCTQCHTKNGGVEDTFVQFYPTLRPVARAKGTLRPGTDVEKPAAAAAK</sequence>
<dbReference type="InterPro" id="IPR032033">
    <property type="entry name" value="Cytochrome_P460"/>
</dbReference>
<evidence type="ECO:0000313" key="3">
    <source>
        <dbReference type="Proteomes" id="UP000779809"/>
    </source>
</evidence>
<dbReference type="Pfam" id="PF16694">
    <property type="entry name" value="Cytochrome_P460"/>
    <property type="match status" value="1"/>
</dbReference>
<feature type="domain" description="Cytochrome P460" evidence="1">
    <location>
        <begin position="43"/>
        <end position="167"/>
    </location>
</feature>
<name>A0A932A993_9BACT</name>
<reference evidence="2" key="1">
    <citation type="submission" date="2020-07" db="EMBL/GenBank/DDBJ databases">
        <title>Huge and variable diversity of episymbiotic CPR bacteria and DPANN archaea in groundwater ecosystems.</title>
        <authorList>
            <person name="He C.Y."/>
            <person name="Keren R."/>
            <person name="Whittaker M."/>
            <person name="Farag I.F."/>
            <person name="Doudna J."/>
            <person name="Cate J.H.D."/>
            <person name="Banfield J.F."/>
        </authorList>
    </citation>
    <scope>NUCLEOTIDE SEQUENCE</scope>
    <source>
        <strain evidence="2">NC_groundwater_580_Pr5_B-0.1um_64_19</strain>
    </source>
</reference>
<dbReference type="AlphaFoldDB" id="A0A932A993"/>
<protein>
    <submittedName>
        <fullName evidence="2">Cytochrome P460 family protein</fullName>
    </submittedName>
</protein>
<proteinExistence type="predicted"/>
<gene>
    <name evidence="2" type="ORF">HYX28_06390</name>
</gene>
<evidence type="ECO:0000313" key="2">
    <source>
        <dbReference type="EMBL" id="MBI2678391.1"/>
    </source>
</evidence>
<comment type="caution">
    <text evidence="2">The sequence shown here is derived from an EMBL/GenBank/DDBJ whole genome shotgun (WGS) entry which is preliminary data.</text>
</comment>
<accession>A0A932A993</accession>
<dbReference type="EMBL" id="JACPNR010000008">
    <property type="protein sequence ID" value="MBI2678391.1"/>
    <property type="molecule type" value="Genomic_DNA"/>
</dbReference>